<evidence type="ECO:0000256" key="1">
    <source>
        <dbReference type="SAM" id="MobiDB-lite"/>
    </source>
</evidence>
<organism evidence="2 3">
    <name type="scientific">Trichophyton tonsurans (strain CBS 112818)</name>
    <name type="common">Scalp ringworm fungus</name>
    <dbReference type="NCBI Taxonomy" id="647933"/>
    <lineage>
        <taxon>Eukaryota</taxon>
        <taxon>Fungi</taxon>
        <taxon>Dikarya</taxon>
        <taxon>Ascomycota</taxon>
        <taxon>Pezizomycotina</taxon>
        <taxon>Eurotiomycetes</taxon>
        <taxon>Eurotiomycetidae</taxon>
        <taxon>Onygenales</taxon>
        <taxon>Arthrodermataceae</taxon>
        <taxon>Trichophyton</taxon>
    </lineage>
</organism>
<dbReference type="HOGENOM" id="CLU_1732815_0_0_1"/>
<feature type="region of interest" description="Disordered" evidence="1">
    <location>
        <begin position="124"/>
        <end position="151"/>
    </location>
</feature>
<name>F2S029_TRIT1</name>
<protein>
    <submittedName>
        <fullName evidence="2">Uncharacterized protein</fullName>
    </submittedName>
</protein>
<accession>F2S029</accession>
<keyword evidence="3" id="KW-1185">Reference proteome</keyword>
<proteinExistence type="predicted"/>
<feature type="region of interest" description="Disordered" evidence="1">
    <location>
        <begin position="33"/>
        <end position="61"/>
    </location>
</feature>
<dbReference type="EMBL" id="GG698498">
    <property type="protein sequence ID" value="EGD96928.1"/>
    <property type="molecule type" value="Genomic_DNA"/>
</dbReference>
<feature type="compositionally biased region" description="Polar residues" evidence="1">
    <location>
        <begin position="52"/>
        <end position="61"/>
    </location>
</feature>
<gene>
    <name evidence="2" type="ORF">TESG_04352</name>
</gene>
<dbReference type="Proteomes" id="UP000009172">
    <property type="component" value="Unassembled WGS sequence"/>
</dbReference>
<dbReference type="AlphaFoldDB" id="F2S029"/>
<evidence type="ECO:0000313" key="3">
    <source>
        <dbReference type="Proteomes" id="UP000009172"/>
    </source>
</evidence>
<reference evidence="3" key="1">
    <citation type="journal article" date="2012" name="MBio">
        <title>Comparative genome analysis of Trichophyton rubrum and related dermatophytes reveals candidate genes involved in infection.</title>
        <authorList>
            <person name="Martinez D.A."/>
            <person name="Oliver B.G."/>
            <person name="Graeser Y."/>
            <person name="Goldberg J.M."/>
            <person name="Li W."/>
            <person name="Martinez-Rossi N.M."/>
            <person name="Monod M."/>
            <person name="Shelest E."/>
            <person name="Barton R.C."/>
            <person name="Birch E."/>
            <person name="Brakhage A.A."/>
            <person name="Chen Z."/>
            <person name="Gurr S.J."/>
            <person name="Heiman D."/>
            <person name="Heitman J."/>
            <person name="Kosti I."/>
            <person name="Rossi A."/>
            <person name="Saif S."/>
            <person name="Samalova M."/>
            <person name="Saunders C.W."/>
            <person name="Shea T."/>
            <person name="Summerbell R.C."/>
            <person name="Xu J."/>
            <person name="Young S."/>
            <person name="Zeng Q."/>
            <person name="Birren B.W."/>
            <person name="Cuomo C.A."/>
            <person name="White T.C."/>
        </authorList>
    </citation>
    <scope>NUCLEOTIDE SEQUENCE [LARGE SCALE GENOMIC DNA]</scope>
    <source>
        <strain evidence="3">CBS 112818</strain>
    </source>
</reference>
<sequence length="151" mass="16675">MLHDLHETSSRFCATGTINGMQRTMRGGQYRHMEWEGSPENPPGRKRVTETAGRNEQPASQFPITHARKQAETTAAAVLRRSSSSKEMCRKVSRGACRRTLYGRQLCRVCLFVVLFLESDKNLGLGGGKKSSEASGGAAQWAKQYTAPSIQ</sequence>
<evidence type="ECO:0000313" key="2">
    <source>
        <dbReference type="EMBL" id="EGD96928.1"/>
    </source>
</evidence>